<keyword evidence="4" id="KW-0378">Hydrolase</keyword>
<dbReference type="InterPro" id="IPR012908">
    <property type="entry name" value="PGAP1-ab_dom-like"/>
</dbReference>
<keyword evidence="4" id="KW-0256">Endoplasmic reticulum</keyword>
<dbReference type="InterPro" id="IPR001680">
    <property type="entry name" value="WD40_rpt"/>
</dbReference>
<dbReference type="SUPFAM" id="SSF50969">
    <property type="entry name" value="YVTN repeat-like/Quinoprotein amine dehydrogenase"/>
    <property type="match status" value="1"/>
</dbReference>
<evidence type="ECO:0000313" key="9">
    <source>
        <dbReference type="EMBL" id="KAF6218634.1"/>
    </source>
</evidence>
<dbReference type="InterPro" id="IPR011044">
    <property type="entry name" value="Quino_amine_DH_bsu"/>
</dbReference>
<feature type="region of interest" description="Disordered" evidence="5">
    <location>
        <begin position="1"/>
        <end position="73"/>
    </location>
</feature>
<dbReference type="GO" id="GO:0016788">
    <property type="term" value="F:hydrolase activity, acting on ester bonds"/>
    <property type="evidence" value="ECO:0007669"/>
    <property type="project" value="InterPro"/>
</dbReference>
<dbReference type="InterPro" id="IPR011047">
    <property type="entry name" value="Quinoprotein_ADH-like_sf"/>
</dbReference>
<keyword evidence="4" id="KW-0653">Protein transport</keyword>
<dbReference type="InterPro" id="IPR054471">
    <property type="entry name" value="GPIID_WHD"/>
</dbReference>
<comment type="similarity">
    <text evidence="4">Belongs to the GPI inositol-deacylase family.</text>
</comment>
<evidence type="ECO:0000313" key="10">
    <source>
        <dbReference type="Proteomes" id="UP000593566"/>
    </source>
</evidence>
<evidence type="ECO:0000259" key="6">
    <source>
        <dbReference type="Pfam" id="PF07819"/>
    </source>
</evidence>
<dbReference type="Proteomes" id="UP000593566">
    <property type="component" value="Unassembled WGS sequence"/>
</dbReference>
<keyword evidence="4" id="KW-0813">Transport</keyword>
<sequence>MLRKIGLHSHGAYDSGGPASGEPSAGHGLGLEGAPSSKSDPQSRVRARSSVGFPVEASHRAGTTPFQRRSGGDILRSPSNATSVFPSTENVLQAGSQISDPLGLHLVYGNSHPSGDIIFVHGLGGSARKTWSWDRNVDYFWPVWLAEEDRLSSYRIFTYGYNSNFKGAGTNLNIIDFAKDLLFQMLVFSDGLGEDRLPIGRQPIIFVAHSMGGLVVKKAYVLGKHDGQYAHIVSKTHGIMFLATPHRGAHYAKILNNILSTAPLGAPPKSYVEDLDTHSRTLQDINEQFRTLCGDLSLVSFFETLKTSFGITKSLIVEKESGVLGYPQETSNPLNADHHTICKFKSREDGNYISVKSMLKLWASKLSQPRVQRSTLRYGPPGALMRPPSMSTDMDQIGSLTDWGHVAFMHLGAEDAPEGEVALREVILDGPCSFNGGFTNKSAKTSSTFGLFKSIEAIMGVRERAEEEFKTFRSKAMSGTCQWITRKQGFLEWIEGREASQSPSIFWLIGLPAMGKTILASYVIDYLLLHGASKDCQYHFFSAGHQNKRTAAYCLRSIASQLAFANEEFRERLFTLSEETGISFSSQDQNLGVIWEKIFEGIIFKMEVEPLCWVLDAFDEADVPSTLISSLMKIRSLTPIRIFITSRPIRVPSGPATCGSSINTCFLSEDDTGGDIQAYVRNAVREALPDDEQQIRDDIIEQVLSKAGGSFLWVKLALETLHDNWHTQDDIRKVLTEMPKGMGHLYIRMLEIIKTQSPRLQLMAKRILTWTACCWRPLGIAELQTALEPEFSGFVRLQETIVQICGNFISMDNDKVCLIHTTARQFLLNGWDGAPAFIDSGHGHEHIATVCLKHLCDEKWKRIFKTVETSTITATGTAPQKNRLLLAENRNPFLGYSVCYYAYHVSKSTLDSEQLPAVLKNFFVRYCLSWIEAIALSRNLRYLTRSAQYLKAYAKRRSRRPTLNDVDSPLTLKDSDSDDSRSIHLWAIDFIRIVGKFGPNLIQNPSSVYRLIPPFCPRASMIGTVYGPQEGSISVTGLPSEGWDDCLASVSVGKEEAASKVLATDAFFLTLVSSSGTVVVWYAETCEEARRIRHGEYISFMEMSRSQSLLATAGSESYRIWDISSGRQLYQLEKTSRALTMAIAFGSAGSELIVGLDDCSVTCYDLEASRQKWQFTLPTYGDYGGCPLIMTISPDLTKLAVAWRGKLPVVWDVFGTESQRPLRCRVRSSTDALSSPLTMQWQADANSILILCHDTKLIEWHIYDEEQHEFDHVKPHEMTMSQDGNFLLTSNHMGTISVYAFPRLSLIYQLVNENEFIENLAFSPDGQRFYDIRGSICNVWEPDALVRPDDYELEDRGSSIATEPVIAHDESSQTHVTAFAYGSVDKFYCAGREDGTVCIHDAIDGKKVRKVSAHSSHSSIIILAWSPSGKYIISGDDSGRIVAKRVELKGSNAFGVFPVFDFRIDEPVQQFLLNDSEKLLLISTSSSDRLCDLKSKKELCYRRWSSSQGRRWIQHPFNRELLIWIDPSVVHTYSWKVLGHADPVEIPPVEPVPPNPTASHGKVVYWVALTNNKQYIVYLSGAGHTDTQLSSGLHLEFLSTSDLQVQHPHSLTSDCMTDLTAQIKRLIGTYQDRIVFLDHDYWLCTWRIDAGLNDVKRHFFLPKDWLNHNTLHMATLNAHGTFFCPKHGDVAIVRHGMRF</sequence>
<dbReference type="InterPro" id="IPR029058">
    <property type="entry name" value="AB_hydrolase_fold"/>
</dbReference>
<feature type="domain" description="Nephrocystin 3-like N-terminal" evidence="8">
    <location>
        <begin position="479"/>
        <end position="647"/>
    </location>
</feature>
<dbReference type="PANTHER" id="PTHR10039">
    <property type="entry name" value="AMELOGENIN"/>
    <property type="match status" value="1"/>
</dbReference>
<dbReference type="GO" id="GO:0015031">
    <property type="term" value="P:protein transport"/>
    <property type="evidence" value="ECO:0007669"/>
    <property type="project" value="UniProtKB-KW"/>
</dbReference>
<protein>
    <recommendedName>
        <fullName evidence="2 4">GPI inositol-deacylase</fullName>
        <ecNumber evidence="4">3.1.-.-</ecNumber>
    </recommendedName>
</protein>
<comment type="subcellular location">
    <subcellularLocation>
        <location evidence="4">Endoplasmic reticulum membrane</location>
    </subcellularLocation>
</comment>
<reference evidence="9 10" key="1">
    <citation type="journal article" date="2020" name="Genomics">
        <title>Complete, high-quality genomes from long-read metagenomic sequencing of two wolf lichen thalli reveals enigmatic genome architecture.</title>
        <authorList>
            <person name="McKenzie S.K."/>
            <person name="Walston R.F."/>
            <person name="Allen J.L."/>
        </authorList>
    </citation>
    <scope>NUCLEOTIDE SEQUENCE [LARGE SCALE GENOMIC DNA]</scope>
    <source>
        <strain evidence="9">WasteWater1</strain>
    </source>
</reference>
<dbReference type="Pfam" id="PF22939">
    <property type="entry name" value="WHD_GPIID"/>
    <property type="match status" value="1"/>
</dbReference>
<dbReference type="SUPFAM" id="SSF53474">
    <property type="entry name" value="alpha/beta-Hydrolases"/>
    <property type="match status" value="1"/>
</dbReference>
<evidence type="ECO:0000256" key="3">
    <source>
        <dbReference type="ARBA" id="ARBA00022737"/>
    </source>
</evidence>
<dbReference type="SUPFAM" id="SSF52540">
    <property type="entry name" value="P-loop containing nucleoside triphosphate hydrolases"/>
    <property type="match status" value="1"/>
</dbReference>
<feature type="domain" description="GPI inositol-deacylase PGAP1-like alpha/beta" evidence="6">
    <location>
        <begin position="117"/>
        <end position="250"/>
    </location>
</feature>
<organism evidence="9 10">
    <name type="scientific">Letharia lupina</name>
    <dbReference type="NCBI Taxonomy" id="560253"/>
    <lineage>
        <taxon>Eukaryota</taxon>
        <taxon>Fungi</taxon>
        <taxon>Dikarya</taxon>
        <taxon>Ascomycota</taxon>
        <taxon>Pezizomycotina</taxon>
        <taxon>Lecanoromycetes</taxon>
        <taxon>OSLEUM clade</taxon>
        <taxon>Lecanoromycetidae</taxon>
        <taxon>Lecanorales</taxon>
        <taxon>Lecanorineae</taxon>
        <taxon>Parmeliaceae</taxon>
        <taxon>Letharia</taxon>
    </lineage>
</organism>
<dbReference type="EMBL" id="JACCJB010000022">
    <property type="protein sequence ID" value="KAF6218634.1"/>
    <property type="molecule type" value="Genomic_DNA"/>
</dbReference>
<dbReference type="Pfam" id="PF07819">
    <property type="entry name" value="PGAP1"/>
    <property type="match status" value="1"/>
</dbReference>
<dbReference type="SMART" id="SM00320">
    <property type="entry name" value="WD40"/>
    <property type="match status" value="4"/>
</dbReference>
<dbReference type="Gene3D" id="2.130.10.10">
    <property type="entry name" value="YVTN repeat-like/Quinoprotein amine dehydrogenase"/>
    <property type="match status" value="2"/>
</dbReference>
<comment type="function">
    <text evidence="1 4">Involved in inositol deacylation of GPI-anchored proteins which plays important roles in the quality control and ER-associated degradation of GPI-anchored proteins.</text>
</comment>
<evidence type="ECO:0000256" key="1">
    <source>
        <dbReference type="ARBA" id="ARBA00003496"/>
    </source>
</evidence>
<feature type="domain" description="GPI inositol-deacylase winged helix" evidence="7">
    <location>
        <begin position="757"/>
        <end position="829"/>
    </location>
</feature>
<keyword evidence="3" id="KW-0677">Repeat</keyword>
<dbReference type="InterPro" id="IPR015943">
    <property type="entry name" value="WD40/YVTN_repeat-like_dom_sf"/>
</dbReference>
<comment type="caution">
    <text evidence="9">The sequence shown here is derived from an EMBL/GenBank/DDBJ whole genome shotgun (WGS) entry which is preliminary data.</text>
</comment>
<dbReference type="EC" id="3.1.-.-" evidence="4"/>
<evidence type="ECO:0000259" key="7">
    <source>
        <dbReference type="Pfam" id="PF22939"/>
    </source>
</evidence>
<name>A0A8H6C8K1_9LECA</name>
<dbReference type="Pfam" id="PF00400">
    <property type="entry name" value="WD40"/>
    <property type="match status" value="1"/>
</dbReference>
<evidence type="ECO:0000256" key="5">
    <source>
        <dbReference type="SAM" id="MobiDB-lite"/>
    </source>
</evidence>
<dbReference type="GO" id="GO:0005789">
    <property type="term" value="C:endoplasmic reticulum membrane"/>
    <property type="evidence" value="ECO:0007669"/>
    <property type="project" value="UniProtKB-SubCell"/>
</dbReference>
<dbReference type="InterPro" id="IPR027417">
    <property type="entry name" value="P-loop_NTPase"/>
</dbReference>
<evidence type="ECO:0000256" key="4">
    <source>
        <dbReference type="RuleBase" id="RU365011"/>
    </source>
</evidence>
<dbReference type="Pfam" id="PF24883">
    <property type="entry name" value="NPHP3_N"/>
    <property type="match status" value="1"/>
</dbReference>
<gene>
    <name evidence="9" type="ORF">HO133_005985</name>
</gene>
<proteinExistence type="inferred from homology"/>
<dbReference type="PANTHER" id="PTHR10039:SF16">
    <property type="entry name" value="GPI INOSITOL-DEACYLASE"/>
    <property type="match status" value="1"/>
</dbReference>
<evidence type="ECO:0000256" key="2">
    <source>
        <dbReference type="ARBA" id="ARBA00015856"/>
    </source>
</evidence>
<dbReference type="Gene3D" id="3.40.50.300">
    <property type="entry name" value="P-loop containing nucleotide triphosphate hydrolases"/>
    <property type="match status" value="1"/>
</dbReference>
<dbReference type="GeneID" id="59334390"/>
<dbReference type="InterPro" id="IPR056884">
    <property type="entry name" value="NPHP3-like_N"/>
</dbReference>
<dbReference type="Gene3D" id="3.40.50.1820">
    <property type="entry name" value="alpha/beta hydrolase"/>
    <property type="match status" value="1"/>
</dbReference>
<keyword evidence="10" id="KW-1185">Reference proteome</keyword>
<accession>A0A8H6C8K1</accession>
<dbReference type="RefSeq" id="XP_037148069.1">
    <property type="nucleotide sequence ID" value="XM_037296888.1"/>
</dbReference>
<dbReference type="SUPFAM" id="SSF50998">
    <property type="entry name" value="Quinoprotein alcohol dehydrogenase-like"/>
    <property type="match status" value="1"/>
</dbReference>
<keyword evidence="4" id="KW-0472">Membrane</keyword>
<evidence type="ECO:0000259" key="8">
    <source>
        <dbReference type="Pfam" id="PF24883"/>
    </source>
</evidence>
<feature type="compositionally biased region" description="Low complexity" evidence="5">
    <location>
        <begin position="15"/>
        <end position="26"/>
    </location>
</feature>